<dbReference type="Pfam" id="PF16872">
    <property type="entry name" value="putAbiC"/>
    <property type="match status" value="1"/>
</dbReference>
<keyword evidence="1" id="KW-0472">Membrane</keyword>
<dbReference type="RefSeq" id="WP_165271511.1">
    <property type="nucleotide sequence ID" value="NZ_JAALLS010000068.1"/>
</dbReference>
<evidence type="ECO:0000313" key="3">
    <source>
        <dbReference type="Proteomes" id="UP000479132"/>
    </source>
</evidence>
<organism evidence="2 3">
    <name type="scientific">Fodinibius halophilus</name>
    <dbReference type="NCBI Taxonomy" id="1736908"/>
    <lineage>
        <taxon>Bacteria</taxon>
        <taxon>Pseudomonadati</taxon>
        <taxon>Balneolota</taxon>
        <taxon>Balneolia</taxon>
        <taxon>Balneolales</taxon>
        <taxon>Balneolaceae</taxon>
        <taxon>Fodinibius</taxon>
    </lineage>
</organism>
<sequence>MSKSQDYFDEYLSKAKFWLKLSLVFVLIFFVSAVIIFLWGERLSFQLASDTSKYSQFGDFSGGILASIFSFLTFILLLFTYYQQKADSESNQELTNKSLSLIRKQNFEDTFFQMVKNLNEIIRNTRGSIKISPQVVSNIKPKGNEYFEKLLVSFKNWYRITSDRYEAPHPKVDLIKDSEVEGDEEKEKILEAYNDFYNNFYERHNDQLGHIFRYIHNILKFSEESLEDTDIDSSQYVNILQSQLSDSVLALLFYNSISEKSMNADGEFEFRERLDNYEFFQNLREANLVEEYYLNLFETTNFRMY</sequence>
<protein>
    <recommendedName>
        <fullName evidence="4">Phage abortive infection protein</fullName>
    </recommendedName>
</protein>
<proteinExistence type="predicted"/>
<dbReference type="EMBL" id="JAALLS010000068">
    <property type="protein sequence ID" value="NGP90291.1"/>
    <property type="molecule type" value="Genomic_DNA"/>
</dbReference>
<comment type="caution">
    <text evidence="2">The sequence shown here is derived from an EMBL/GenBank/DDBJ whole genome shotgun (WGS) entry which is preliminary data.</text>
</comment>
<evidence type="ECO:0000313" key="2">
    <source>
        <dbReference type="EMBL" id="NGP90291.1"/>
    </source>
</evidence>
<keyword evidence="1" id="KW-0812">Transmembrane</keyword>
<reference evidence="2 3" key="1">
    <citation type="submission" date="2020-02" db="EMBL/GenBank/DDBJ databases">
        <title>Aliifodinibius halophilus 2W32, complete genome.</title>
        <authorList>
            <person name="Li Y."/>
            <person name="Wu S."/>
        </authorList>
    </citation>
    <scope>NUCLEOTIDE SEQUENCE [LARGE SCALE GENOMIC DNA]</scope>
    <source>
        <strain evidence="2 3">2W32</strain>
    </source>
</reference>
<name>A0A6M1TE40_9BACT</name>
<feature type="transmembrane region" description="Helical" evidence="1">
    <location>
        <begin position="21"/>
        <end position="40"/>
    </location>
</feature>
<keyword evidence="3" id="KW-1185">Reference proteome</keyword>
<evidence type="ECO:0008006" key="4">
    <source>
        <dbReference type="Google" id="ProtNLM"/>
    </source>
</evidence>
<dbReference type="Proteomes" id="UP000479132">
    <property type="component" value="Unassembled WGS sequence"/>
</dbReference>
<feature type="transmembrane region" description="Helical" evidence="1">
    <location>
        <begin position="60"/>
        <end position="82"/>
    </location>
</feature>
<dbReference type="InterPro" id="IPR031709">
    <property type="entry name" value="PutAbiC"/>
</dbReference>
<accession>A0A6M1TE40</accession>
<evidence type="ECO:0000256" key="1">
    <source>
        <dbReference type="SAM" id="Phobius"/>
    </source>
</evidence>
<dbReference type="AlphaFoldDB" id="A0A6M1TE40"/>
<keyword evidence="1" id="KW-1133">Transmembrane helix</keyword>
<gene>
    <name evidence="2" type="ORF">G3569_18200</name>
</gene>